<dbReference type="GO" id="GO:0005886">
    <property type="term" value="C:plasma membrane"/>
    <property type="evidence" value="ECO:0007669"/>
    <property type="project" value="UniProtKB-SubCell"/>
</dbReference>
<dbReference type="RefSeq" id="WP_175505797.1">
    <property type="nucleotide sequence ID" value="NZ_CAURQT010000004.1"/>
</dbReference>
<evidence type="ECO:0000256" key="2">
    <source>
        <dbReference type="ARBA" id="ARBA00007165"/>
    </source>
</evidence>
<evidence type="ECO:0000256" key="5">
    <source>
        <dbReference type="ARBA" id="ARBA00023136"/>
    </source>
</evidence>
<dbReference type="PROSITE" id="PS50895">
    <property type="entry name" value="SURF1"/>
    <property type="match status" value="1"/>
</dbReference>
<dbReference type="KEGG" id="aant:HUK68_09745"/>
<dbReference type="InterPro" id="IPR045214">
    <property type="entry name" value="Surf1/Surf4"/>
</dbReference>
<evidence type="ECO:0000256" key="3">
    <source>
        <dbReference type="ARBA" id="ARBA00022692"/>
    </source>
</evidence>
<dbReference type="PANTHER" id="PTHR23427:SF2">
    <property type="entry name" value="SURFEIT LOCUS PROTEIN 1"/>
    <property type="match status" value="1"/>
</dbReference>
<evidence type="ECO:0000313" key="8">
    <source>
        <dbReference type="Proteomes" id="UP000509579"/>
    </source>
</evidence>
<keyword evidence="4 6" id="KW-1133">Transmembrane helix</keyword>
<reference evidence="7 8" key="1">
    <citation type="submission" date="2020-06" db="EMBL/GenBank/DDBJ databases">
        <title>Acidovorax antarctica sp. nov., isolated from Corinth ice sheet soil, Antarctic Fields Peninsula.</title>
        <authorList>
            <person name="Xu Q."/>
            <person name="Peng F."/>
        </authorList>
    </citation>
    <scope>NUCLEOTIDE SEQUENCE [LARGE SCALE GENOMIC DNA]</scope>
    <source>
        <strain evidence="7 8">16-35-5</strain>
    </source>
</reference>
<comment type="caution">
    <text evidence="6">Lacks conserved residue(s) required for the propagation of feature annotation.</text>
</comment>
<keyword evidence="3 6" id="KW-0812">Transmembrane</keyword>
<comment type="similarity">
    <text evidence="2 6">Belongs to the SURF1 family.</text>
</comment>
<sequence>MLAFVGVALFVSFLGLGTWQLQRRAWKLDLIERVNERVRAAPVAAPAPAEWPQVNAQQHEYLPVTLAGQFLPQKTVLAQAVTELGAGFWVLTPLQAADGSQTLVNRGFIPAGERQAWQPDRSGAGDAPQTVTGLLRMAEPGGGFLRDNDAAQQRWYSRDVAAIAAAQGLERAAPYFIDAGRPGQPVAAQAWPRPGMTVISFHNSHLVYALTWYGMAAMVLVAAAVVVRWERRRSQPEPKTL</sequence>
<evidence type="ECO:0000256" key="4">
    <source>
        <dbReference type="ARBA" id="ARBA00022989"/>
    </source>
</evidence>
<proteinExistence type="inferred from homology"/>
<dbReference type="EMBL" id="CP054840">
    <property type="protein sequence ID" value="QKV55004.1"/>
    <property type="molecule type" value="Genomic_DNA"/>
</dbReference>
<dbReference type="PANTHER" id="PTHR23427">
    <property type="entry name" value="SURFEIT LOCUS PROTEIN"/>
    <property type="match status" value="1"/>
</dbReference>
<evidence type="ECO:0000256" key="6">
    <source>
        <dbReference type="RuleBase" id="RU363076"/>
    </source>
</evidence>
<dbReference type="Pfam" id="PF02104">
    <property type="entry name" value="SURF1"/>
    <property type="match status" value="1"/>
</dbReference>
<dbReference type="Proteomes" id="UP000509579">
    <property type="component" value="Chromosome"/>
</dbReference>
<keyword evidence="5 6" id="KW-0472">Membrane</keyword>
<gene>
    <name evidence="7" type="ORF">HUK68_09745</name>
</gene>
<evidence type="ECO:0000256" key="1">
    <source>
        <dbReference type="ARBA" id="ARBA00004370"/>
    </source>
</evidence>
<organism evidence="7 8">
    <name type="scientific">Comamonas antarctica</name>
    <dbReference type="NCBI Taxonomy" id="2743470"/>
    <lineage>
        <taxon>Bacteria</taxon>
        <taxon>Pseudomonadati</taxon>
        <taxon>Pseudomonadota</taxon>
        <taxon>Betaproteobacteria</taxon>
        <taxon>Burkholderiales</taxon>
        <taxon>Comamonadaceae</taxon>
        <taxon>Comamonas</taxon>
    </lineage>
</organism>
<name>A0A6N1X6K9_9BURK</name>
<comment type="subcellular location">
    <subcellularLocation>
        <location evidence="6">Cell membrane</location>
        <topology evidence="6">Multi-pass membrane protein</topology>
    </subcellularLocation>
    <subcellularLocation>
        <location evidence="1">Membrane</location>
    </subcellularLocation>
</comment>
<keyword evidence="8" id="KW-1185">Reference proteome</keyword>
<dbReference type="CDD" id="cd06662">
    <property type="entry name" value="SURF1"/>
    <property type="match status" value="1"/>
</dbReference>
<feature type="transmembrane region" description="Helical" evidence="6">
    <location>
        <begin position="206"/>
        <end position="227"/>
    </location>
</feature>
<protein>
    <recommendedName>
        <fullName evidence="6">SURF1-like protein</fullName>
    </recommendedName>
</protein>
<dbReference type="InterPro" id="IPR002994">
    <property type="entry name" value="Surf1/Shy1"/>
</dbReference>
<accession>A0A6N1X6K9</accession>
<keyword evidence="6" id="KW-1003">Cell membrane</keyword>
<dbReference type="AlphaFoldDB" id="A0A6N1X6K9"/>
<evidence type="ECO:0000313" key="7">
    <source>
        <dbReference type="EMBL" id="QKV55004.1"/>
    </source>
</evidence>